<dbReference type="NCBIfam" id="TIGR01256">
    <property type="entry name" value="modA"/>
    <property type="match status" value="1"/>
</dbReference>
<proteinExistence type="inferred from homology"/>
<feature type="binding site" evidence="5">
    <location>
        <position position="65"/>
    </location>
    <ligand>
        <name>molybdate</name>
        <dbReference type="ChEBI" id="CHEBI:36264"/>
    </ligand>
</feature>
<dbReference type="SUPFAM" id="SSF53850">
    <property type="entry name" value="Periplasmic binding protein-like II"/>
    <property type="match status" value="1"/>
</dbReference>
<sequence>MRIIHIVLFAALLLFITGCADDSDSNTTELTISAAASLRDVMEEAGQQYMKQNPGIKIVYNFGGSGSLQQQISQGAPVDMFISAAEDKFEYLHSKKLIDEQHSVRLLRNELVLITQRDNKNIDSAQSLTNENIKRIALGTPESVPAGMYAKQALLSLQLWGDLEKKIIPTKDVRQVLSYVETGNVNAGIVYKTDALFSDKVKIVPLDGKDLHDPIVYPVGVIAGTEHSEETIDFFNFLKGPEAMRIFKKYGFTAALE</sequence>
<dbReference type="FunFam" id="3.40.190.10:FF:000035">
    <property type="entry name" value="Molybdate ABC transporter substrate-binding protein"/>
    <property type="match status" value="1"/>
</dbReference>
<keyword evidence="4 6" id="KW-0732">Signal</keyword>
<dbReference type="PIRSF" id="PIRSF004846">
    <property type="entry name" value="ModA"/>
    <property type="match status" value="1"/>
</dbReference>
<dbReference type="GO" id="GO:0015689">
    <property type="term" value="P:molybdate ion transport"/>
    <property type="evidence" value="ECO:0007669"/>
    <property type="project" value="InterPro"/>
</dbReference>
<dbReference type="EMBL" id="BASE01000045">
    <property type="protein sequence ID" value="GAM14070.1"/>
    <property type="molecule type" value="Genomic_DNA"/>
</dbReference>
<keyword evidence="8" id="KW-1185">Reference proteome</keyword>
<evidence type="ECO:0000256" key="4">
    <source>
        <dbReference type="ARBA" id="ARBA00022729"/>
    </source>
</evidence>
<dbReference type="PROSITE" id="PS51257">
    <property type="entry name" value="PROKAR_LIPOPROTEIN"/>
    <property type="match status" value="1"/>
</dbReference>
<name>A0A0A8X257_MESS1</name>
<comment type="similarity">
    <text evidence="1">Belongs to the bacterial solute-binding protein ModA family.</text>
</comment>
<dbReference type="PANTHER" id="PTHR30632">
    <property type="entry name" value="MOLYBDATE-BINDING PERIPLASMIC PROTEIN"/>
    <property type="match status" value="1"/>
</dbReference>
<dbReference type="Pfam" id="PF13531">
    <property type="entry name" value="SBP_bac_11"/>
    <property type="match status" value="1"/>
</dbReference>
<dbReference type="Proteomes" id="UP000031014">
    <property type="component" value="Unassembled WGS sequence"/>
</dbReference>
<dbReference type="InterPro" id="IPR005950">
    <property type="entry name" value="ModA"/>
</dbReference>
<evidence type="ECO:0000256" key="3">
    <source>
        <dbReference type="ARBA" id="ARBA00022723"/>
    </source>
</evidence>
<evidence type="ECO:0000256" key="6">
    <source>
        <dbReference type="SAM" id="SignalP"/>
    </source>
</evidence>
<accession>A0A0A8X257</accession>
<feature type="chain" id="PRO_5002042395" evidence="6">
    <location>
        <begin position="21"/>
        <end position="257"/>
    </location>
</feature>
<evidence type="ECO:0000256" key="2">
    <source>
        <dbReference type="ARBA" id="ARBA00022505"/>
    </source>
</evidence>
<gene>
    <name evidence="7" type="ORF">SAMD00020551_2217</name>
</gene>
<organism evidence="7 8">
    <name type="scientific">Mesobacillus selenatarsenatis (strain DSM 18680 / JCM 14380 / FERM P-15431 / SF-1)</name>
    <dbReference type="NCBI Taxonomy" id="1321606"/>
    <lineage>
        <taxon>Bacteria</taxon>
        <taxon>Bacillati</taxon>
        <taxon>Bacillota</taxon>
        <taxon>Bacilli</taxon>
        <taxon>Bacillales</taxon>
        <taxon>Bacillaceae</taxon>
        <taxon>Mesobacillus</taxon>
    </lineage>
</organism>
<dbReference type="Gene3D" id="3.40.190.10">
    <property type="entry name" value="Periplasmic binding protein-like II"/>
    <property type="match status" value="2"/>
</dbReference>
<evidence type="ECO:0000256" key="1">
    <source>
        <dbReference type="ARBA" id="ARBA00009175"/>
    </source>
</evidence>
<feature type="signal peptide" evidence="6">
    <location>
        <begin position="1"/>
        <end position="20"/>
    </location>
</feature>
<feature type="binding site" evidence="5">
    <location>
        <position position="191"/>
    </location>
    <ligand>
        <name>molybdate</name>
        <dbReference type="ChEBI" id="CHEBI:36264"/>
    </ligand>
</feature>
<evidence type="ECO:0000256" key="5">
    <source>
        <dbReference type="PIRSR" id="PIRSR004846-1"/>
    </source>
</evidence>
<dbReference type="InterPro" id="IPR050682">
    <property type="entry name" value="ModA/WtpA"/>
</dbReference>
<feature type="binding site" evidence="5">
    <location>
        <position position="173"/>
    </location>
    <ligand>
        <name>molybdate</name>
        <dbReference type="ChEBI" id="CHEBI:36264"/>
    </ligand>
</feature>
<dbReference type="AlphaFoldDB" id="A0A0A8X257"/>
<keyword evidence="3 5" id="KW-0479">Metal-binding</keyword>
<feature type="binding site" evidence="5">
    <location>
        <position position="146"/>
    </location>
    <ligand>
        <name>molybdate</name>
        <dbReference type="ChEBI" id="CHEBI:36264"/>
    </ligand>
</feature>
<evidence type="ECO:0000313" key="8">
    <source>
        <dbReference type="Proteomes" id="UP000031014"/>
    </source>
</evidence>
<dbReference type="GO" id="GO:0046872">
    <property type="term" value="F:metal ion binding"/>
    <property type="evidence" value="ECO:0007669"/>
    <property type="project" value="UniProtKB-KW"/>
</dbReference>
<dbReference type="PANTHER" id="PTHR30632:SF0">
    <property type="entry name" value="SULFATE-BINDING PROTEIN"/>
    <property type="match status" value="1"/>
</dbReference>
<dbReference type="CDD" id="cd13537">
    <property type="entry name" value="PBP2_YvgL_like"/>
    <property type="match status" value="1"/>
</dbReference>
<dbReference type="STRING" id="1321606.SAMD00020551_2217"/>
<dbReference type="RefSeq" id="WP_232310434.1">
    <property type="nucleotide sequence ID" value="NZ_BASE01000045.1"/>
</dbReference>
<feature type="binding site" evidence="5">
    <location>
        <position position="37"/>
    </location>
    <ligand>
        <name>molybdate</name>
        <dbReference type="ChEBI" id="CHEBI:36264"/>
    </ligand>
</feature>
<protein>
    <submittedName>
        <fullName evidence="7">Molybdenum ABC transporter, periplasmic molybdenum-binding protein ModA</fullName>
    </submittedName>
</protein>
<comment type="caution">
    <text evidence="7">The sequence shown here is derived from an EMBL/GenBank/DDBJ whole genome shotgun (WGS) entry which is preliminary data.</text>
</comment>
<dbReference type="GO" id="GO:0030973">
    <property type="term" value="F:molybdate ion binding"/>
    <property type="evidence" value="ECO:0007669"/>
    <property type="project" value="TreeGrafter"/>
</dbReference>
<keyword evidence="2 5" id="KW-0500">Molybdenum</keyword>
<dbReference type="InterPro" id="IPR041879">
    <property type="entry name" value="YvgL-like_PBP2"/>
</dbReference>
<reference evidence="7 8" key="1">
    <citation type="submission" date="2013-06" db="EMBL/GenBank/DDBJ databases">
        <title>Whole genome shotgun sequence of Bacillus selenatarsenatis SF-1.</title>
        <authorList>
            <person name="Kuroda M."/>
            <person name="Sei K."/>
            <person name="Yamashita M."/>
            <person name="Ike M."/>
        </authorList>
    </citation>
    <scope>NUCLEOTIDE SEQUENCE [LARGE SCALE GENOMIC DNA]</scope>
    <source>
        <strain evidence="7 8">SF-1</strain>
    </source>
</reference>
<evidence type="ECO:0000313" key="7">
    <source>
        <dbReference type="EMBL" id="GAM14070.1"/>
    </source>
</evidence>
<dbReference type="GO" id="GO:1901359">
    <property type="term" value="F:tungstate binding"/>
    <property type="evidence" value="ECO:0007669"/>
    <property type="project" value="UniProtKB-ARBA"/>
</dbReference>